<reference evidence="2" key="1">
    <citation type="journal article" date="2019" name="Int. J. Syst. Evol. Microbiol.">
        <title>The Global Catalogue of Microorganisms (GCM) 10K type strain sequencing project: providing services to taxonomists for standard genome sequencing and annotation.</title>
        <authorList>
            <consortium name="The Broad Institute Genomics Platform"/>
            <consortium name="The Broad Institute Genome Sequencing Center for Infectious Disease"/>
            <person name="Wu L."/>
            <person name="Ma J."/>
        </authorList>
    </citation>
    <scope>NUCLEOTIDE SEQUENCE [LARGE SCALE GENOMIC DNA]</scope>
    <source>
        <strain evidence="2">JCM 17441</strain>
    </source>
</reference>
<evidence type="ECO:0000313" key="1">
    <source>
        <dbReference type="EMBL" id="GAA4261649.1"/>
    </source>
</evidence>
<keyword evidence="2" id="KW-1185">Reference proteome</keyword>
<evidence type="ECO:0008006" key="3">
    <source>
        <dbReference type="Google" id="ProtNLM"/>
    </source>
</evidence>
<organism evidence="1 2">
    <name type="scientific">Dactylosporangium darangshiense</name>
    <dbReference type="NCBI Taxonomy" id="579108"/>
    <lineage>
        <taxon>Bacteria</taxon>
        <taxon>Bacillati</taxon>
        <taxon>Actinomycetota</taxon>
        <taxon>Actinomycetes</taxon>
        <taxon>Micromonosporales</taxon>
        <taxon>Micromonosporaceae</taxon>
        <taxon>Dactylosporangium</taxon>
    </lineage>
</organism>
<name>A0ABP8DQJ3_9ACTN</name>
<sequence length="404" mass="42518">MTAWRRRRVRNRLASAVVGGGAAVIVAAVAVLTTAGGPDRGAPAPAASDAASMAPSARPTAIANGRPDIGDGVVQDAVATDLDHLYAVRLRCASGDYSSCEGVLYGSDDGGRTWTERNRDNPYLLDVPAAGVIGALFPKGGNSAAWRFSIDGGRTWKDRKSSPGTISAVPADGWATCREDDEQGLSQCAVYGVDAKTGVEKKLAQQPPTITPSGINRVPSGAGLWVSGFVPQTHVVGVSVSRDDGRTWSTHVFGQGEADYPQDINNQSVGIATIDGTTAYAVVSIVTDNGQNRLLVYRTTDGGLTWQRADPGHTLPWVQHGADSFVAADGTHIVQTVVDKPAEWYAGTTGAYIKPAPVSGLEGTDDMQQPVRNDAPDTYIVFDRTAVYVSPDGLHWTQHPVKPS</sequence>
<gene>
    <name evidence="1" type="ORF">GCM10022255_095080</name>
</gene>
<dbReference type="SUPFAM" id="SSF50939">
    <property type="entry name" value="Sialidases"/>
    <property type="match status" value="1"/>
</dbReference>
<accession>A0ABP8DQJ3</accession>
<proteinExistence type="predicted"/>
<dbReference type="InterPro" id="IPR036278">
    <property type="entry name" value="Sialidase_sf"/>
</dbReference>
<protein>
    <recommendedName>
        <fullName evidence="3">Exo-alpha-sialidase</fullName>
    </recommendedName>
</protein>
<dbReference type="Gene3D" id="2.120.10.10">
    <property type="match status" value="1"/>
</dbReference>
<dbReference type="EMBL" id="BAABAT010000046">
    <property type="protein sequence ID" value="GAA4261649.1"/>
    <property type="molecule type" value="Genomic_DNA"/>
</dbReference>
<dbReference type="CDD" id="cd15482">
    <property type="entry name" value="Sialidase_non-viral"/>
    <property type="match status" value="1"/>
</dbReference>
<evidence type="ECO:0000313" key="2">
    <source>
        <dbReference type="Proteomes" id="UP001500620"/>
    </source>
</evidence>
<comment type="caution">
    <text evidence="1">The sequence shown here is derived from an EMBL/GenBank/DDBJ whole genome shotgun (WGS) entry which is preliminary data.</text>
</comment>
<dbReference type="Proteomes" id="UP001500620">
    <property type="component" value="Unassembled WGS sequence"/>
</dbReference>